<protein>
    <submittedName>
        <fullName evidence="1">Uncharacterized protein</fullName>
    </submittedName>
</protein>
<name>A0AAJ1BKM7_9GAMM</name>
<dbReference type="RefSeq" id="WP_240592489.1">
    <property type="nucleotide sequence ID" value="NZ_JAKUDL010000010.1"/>
</dbReference>
<organism evidence="1 2">
    <name type="scientific">Shewanella zhuhaiensis</name>
    <dbReference type="NCBI Taxonomy" id="2919576"/>
    <lineage>
        <taxon>Bacteria</taxon>
        <taxon>Pseudomonadati</taxon>
        <taxon>Pseudomonadota</taxon>
        <taxon>Gammaproteobacteria</taxon>
        <taxon>Alteromonadales</taxon>
        <taxon>Shewanellaceae</taxon>
        <taxon>Shewanella</taxon>
    </lineage>
</organism>
<dbReference type="AlphaFoldDB" id="A0AAJ1BKM7"/>
<evidence type="ECO:0000313" key="1">
    <source>
        <dbReference type="EMBL" id="MCH4296460.1"/>
    </source>
</evidence>
<dbReference type="EMBL" id="JAKUDL010000010">
    <property type="protein sequence ID" value="MCH4296460.1"/>
    <property type="molecule type" value="Genomic_DNA"/>
</dbReference>
<dbReference type="Proteomes" id="UP001297581">
    <property type="component" value="Unassembled WGS sequence"/>
</dbReference>
<evidence type="ECO:0000313" key="2">
    <source>
        <dbReference type="Proteomes" id="UP001297581"/>
    </source>
</evidence>
<keyword evidence="2" id="KW-1185">Reference proteome</keyword>
<proteinExistence type="predicted"/>
<comment type="caution">
    <text evidence="1">The sequence shown here is derived from an EMBL/GenBank/DDBJ whole genome shotgun (WGS) entry which is preliminary data.</text>
</comment>
<sequence>MKTNALLASSLVVSALLSPAILSTALISGELLAAPSSLPSDAEVTTGAAKAPREIVERVTMEADSPKKVFITVVKDGESSSFTLEGDELADEALIDNKLSALDNESRADIINTLQSIRSGKTHVISKGDIAELKALKQQLRVREAEMESRSEEISARAEEMSRIGDSIRKIVISSVQQIDLDEDGHRVMVLHHAGDEDLAMELHSVDSQAIQFKMLKEILSDSELTDEQRNELKAMLGN</sequence>
<gene>
    <name evidence="1" type="ORF">MJ923_19325</name>
</gene>
<reference evidence="1 2" key="1">
    <citation type="submission" date="2022-02" db="EMBL/GenBank/DDBJ databases">
        <title>The genome sequence of Shewanella sp. 3B26.</title>
        <authorList>
            <person name="Du J."/>
        </authorList>
    </citation>
    <scope>NUCLEOTIDE SEQUENCE [LARGE SCALE GENOMIC DNA]</scope>
    <source>
        <strain evidence="1 2">3B26</strain>
    </source>
</reference>
<accession>A0AAJ1BKM7</accession>